<reference evidence="2" key="1">
    <citation type="submission" date="2017-12" db="EMBL/GenBank/DDBJ databases">
        <authorList>
            <person name="Thomas-White K."/>
            <person name="Wolfe A.J."/>
        </authorList>
    </citation>
    <scope>NUCLEOTIDE SEQUENCE</scope>
    <source>
        <strain evidence="2">UMB0763</strain>
    </source>
</reference>
<dbReference type="AlphaFoldDB" id="A0AAF1BSL9"/>
<sequence>MKLYAADLNFDSVAEEFGINRGFPPELVAEAREARDVYAQDRVDAREIPLVTVDPQGSKDLDQAVYIATRGEGFEVFYAIADVGAFVRPGSGLYAEALRCGQTVYLPDCPARLYPPELSEGSASLLPGVDRPAVLWHVTVDSAGDVRSAEARRATVRSRAQLTYTGPSHPSIALLPRLGAARRASSLRRRAVNLSLPDTRVTRLVDGKFELELEPRNRRMDDNSEISLMTGLIAGHMMAEAGCGYLRTLQPAPPEALDAFATEMSHLGFSFTPNKELPAEFSGGVGPFLASVDATTPRGMVAHKEAAKLLRGADYRFLEHDAPVVHAGVGGMYSHVTAPLRRLVDRYASEYCLALCAGREPESWAHDDAEQVVDTMRRTSQLAGTVDNACVRLTEATVLAPWVGTTFTALVLSTNEEKNKAKISLKDPPIISTDLLGSPAEGEETLVSLVTAKPETRTIDFAWPAD</sequence>
<dbReference type="SUPFAM" id="SSF50249">
    <property type="entry name" value="Nucleic acid-binding proteins"/>
    <property type="match status" value="1"/>
</dbReference>
<accession>A0AAF1BSL9</accession>
<dbReference type="InterPro" id="IPR012340">
    <property type="entry name" value="NA-bd_OB-fold"/>
</dbReference>
<evidence type="ECO:0000313" key="3">
    <source>
        <dbReference type="Proteomes" id="UP000234560"/>
    </source>
</evidence>
<evidence type="ECO:0000259" key="1">
    <source>
        <dbReference type="SMART" id="SM00955"/>
    </source>
</evidence>
<dbReference type="KEGG" id="cpyr:CYJ47_03775"/>
<proteinExistence type="predicted"/>
<name>A0AAF1BSL9_9CORY</name>
<dbReference type="EMBL" id="CP136958">
    <property type="protein sequence ID" value="WOT02898.1"/>
    <property type="molecule type" value="Genomic_DNA"/>
</dbReference>
<dbReference type="InterPro" id="IPR001900">
    <property type="entry name" value="RNase_II/R"/>
</dbReference>
<dbReference type="GO" id="GO:0005829">
    <property type="term" value="C:cytosol"/>
    <property type="evidence" value="ECO:0007669"/>
    <property type="project" value="TreeGrafter"/>
</dbReference>
<dbReference type="GO" id="GO:0006402">
    <property type="term" value="P:mRNA catabolic process"/>
    <property type="evidence" value="ECO:0007669"/>
    <property type="project" value="TreeGrafter"/>
</dbReference>
<dbReference type="PANTHER" id="PTHR23355">
    <property type="entry name" value="RIBONUCLEASE"/>
    <property type="match status" value="1"/>
</dbReference>
<gene>
    <name evidence="2" type="ORF">CYJ47_03775</name>
</gene>
<dbReference type="GO" id="GO:0004540">
    <property type="term" value="F:RNA nuclease activity"/>
    <property type="evidence" value="ECO:0007669"/>
    <property type="project" value="InterPro"/>
</dbReference>
<feature type="domain" description="RNB" evidence="1">
    <location>
        <begin position="42"/>
        <end position="358"/>
    </location>
</feature>
<protein>
    <submittedName>
        <fullName evidence="2">RNB domain-containing ribonuclease</fullName>
    </submittedName>
</protein>
<dbReference type="GO" id="GO:0003723">
    <property type="term" value="F:RNA binding"/>
    <property type="evidence" value="ECO:0007669"/>
    <property type="project" value="InterPro"/>
</dbReference>
<dbReference type="RefSeq" id="WP_101678484.1">
    <property type="nucleotide sequence ID" value="NZ_CP136958.1"/>
</dbReference>
<dbReference type="Proteomes" id="UP000234560">
    <property type="component" value="Chromosome"/>
</dbReference>
<dbReference type="InterPro" id="IPR050180">
    <property type="entry name" value="RNR_Ribonuclease"/>
</dbReference>
<dbReference type="Pfam" id="PF00773">
    <property type="entry name" value="RNB"/>
    <property type="match status" value="1"/>
</dbReference>
<dbReference type="SMART" id="SM00955">
    <property type="entry name" value="RNB"/>
    <property type="match status" value="1"/>
</dbReference>
<dbReference type="PANTHER" id="PTHR23355:SF9">
    <property type="entry name" value="DIS3-LIKE EXONUCLEASE 2"/>
    <property type="match status" value="1"/>
</dbReference>
<evidence type="ECO:0000313" key="2">
    <source>
        <dbReference type="EMBL" id="WOT02898.1"/>
    </source>
</evidence>
<organism evidence="2 3">
    <name type="scientific">Corynebacterium pyruviciproducens</name>
    <dbReference type="NCBI Taxonomy" id="598660"/>
    <lineage>
        <taxon>Bacteria</taxon>
        <taxon>Bacillati</taxon>
        <taxon>Actinomycetota</taxon>
        <taxon>Actinomycetes</taxon>
        <taxon>Mycobacteriales</taxon>
        <taxon>Corynebacteriaceae</taxon>
        <taxon>Corynebacterium</taxon>
    </lineage>
</organism>
<reference evidence="2" key="2">
    <citation type="submission" date="2023-10" db="EMBL/GenBank/DDBJ databases">
        <authorList>
            <person name="Choi B."/>
        </authorList>
    </citation>
    <scope>NUCLEOTIDE SEQUENCE</scope>
    <source>
        <strain evidence="2">UMB0763</strain>
    </source>
</reference>